<dbReference type="Proteomes" id="UP000265520">
    <property type="component" value="Unassembled WGS sequence"/>
</dbReference>
<proteinExistence type="predicted"/>
<reference evidence="1 2" key="1">
    <citation type="journal article" date="2018" name="Front. Plant Sci.">
        <title>Red Clover (Trifolium pratense) and Zigzag Clover (T. medium) - A Picture of Genomic Similarities and Differences.</title>
        <authorList>
            <person name="Dluhosova J."/>
            <person name="Istvanek J."/>
            <person name="Nedelnik J."/>
            <person name="Repkova J."/>
        </authorList>
    </citation>
    <scope>NUCLEOTIDE SEQUENCE [LARGE SCALE GENOMIC DNA]</scope>
    <source>
        <strain evidence="2">cv. 10/8</strain>
        <tissue evidence="1">Leaf</tissue>
    </source>
</reference>
<feature type="non-terminal residue" evidence="1">
    <location>
        <position position="84"/>
    </location>
</feature>
<name>A0A392RH08_9FABA</name>
<evidence type="ECO:0000313" key="2">
    <source>
        <dbReference type="Proteomes" id="UP000265520"/>
    </source>
</evidence>
<evidence type="ECO:0000313" key="1">
    <source>
        <dbReference type="EMBL" id="MCI35497.1"/>
    </source>
</evidence>
<dbReference type="EMBL" id="LXQA010223967">
    <property type="protein sequence ID" value="MCI35497.1"/>
    <property type="molecule type" value="Genomic_DNA"/>
</dbReference>
<protein>
    <submittedName>
        <fullName evidence="1">F-box/FBD/LRR-repeat protein</fullName>
    </submittedName>
</protein>
<comment type="caution">
    <text evidence="1">The sequence shown here is derived from an EMBL/GenBank/DDBJ whole genome shotgun (WGS) entry which is preliminary data.</text>
</comment>
<dbReference type="AlphaFoldDB" id="A0A392RH08"/>
<sequence length="84" mass="9131">MLEKAAAKSRKEAAELRKAFKAGLKPPPIPGGIIDFLRQNSPSAEVNIRTDYPNDFNLKQVEESIKGGKNTSYHSQFATPAASS</sequence>
<organism evidence="1 2">
    <name type="scientific">Trifolium medium</name>
    <dbReference type="NCBI Taxonomy" id="97028"/>
    <lineage>
        <taxon>Eukaryota</taxon>
        <taxon>Viridiplantae</taxon>
        <taxon>Streptophyta</taxon>
        <taxon>Embryophyta</taxon>
        <taxon>Tracheophyta</taxon>
        <taxon>Spermatophyta</taxon>
        <taxon>Magnoliopsida</taxon>
        <taxon>eudicotyledons</taxon>
        <taxon>Gunneridae</taxon>
        <taxon>Pentapetalae</taxon>
        <taxon>rosids</taxon>
        <taxon>fabids</taxon>
        <taxon>Fabales</taxon>
        <taxon>Fabaceae</taxon>
        <taxon>Papilionoideae</taxon>
        <taxon>50 kb inversion clade</taxon>
        <taxon>NPAAA clade</taxon>
        <taxon>Hologalegina</taxon>
        <taxon>IRL clade</taxon>
        <taxon>Trifolieae</taxon>
        <taxon>Trifolium</taxon>
    </lineage>
</organism>
<accession>A0A392RH08</accession>
<keyword evidence="2" id="KW-1185">Reference proteome</keyword>